<organism evidence="3 4">
    <name type="scientific">Sphingomonas glacialis</name>
    <dbReference type="NCBI Taxonomy" id="658225"/>
    <lineage>
        <taxon>Bacteria</taxon>
        <taxon>Pseudomonadati</taxon>
        <taxon>Pseudomonadota</taxon>
        <taxon>Alphaproteobacteria</taxon>
        <taxon>Sphingomonadales</taxon>
        <taxon>Sphingomonadaceae</taxon>
        <taxon>Sphingomonas</taxon>
    </lineage>
</organism>
<protein>
    <submittedName>
        <fullName evidence="3">Oxidoreductase</fullName>
    </submittedName>
</protein>
<dbReference type="SUPFAM" id="SSF54593">
    <property type="entry name" value="Glyoxalase/Bleomycin resistance protein/Dihydroxybiphenyl dioxygenase"/>
    <property type="match status" value="1"/>
</dbReference>
<comment type="caution">
    <text evidence="3">The sequence shown here is derived from an EMBL/GenBank/DDBJ whole genome shotgun (WGS) entry which is preliminary data.</text>
</comment>
<feature type="domain" description="VOC" evidence="2">
    <location>
        <begin position="6"/>
        <end position="121"/>
    </location>
</feature>
<keyword evidence="4" id="KW-1185">Reference proteome</keyword>
<dbReference type="PANTHER" id="PTHR36113">
    <property type="entry name" value="LYASE, PUTATIVE-RELATED-RELATED"/>
    <property type="match status" value="1"/>
</dbReference>
<dbReference type="Pfam" id="PF00903">
    <property type="entry name" value="Glyoxalase"/>
    <property type="match status" value="2"/>
</dbReference>
<reference evidence="3 4" key="1">
    <citation type="journal article" date="2019" name="Environ. Microbiol.">
        <title>Species interactions and distinct microbial communities in high Arctic permafrost affected cryosols are associated with the CH4 and CO2 gas fluxes.</title>
        <authorList>
            <person name="Altshuler I."/>
            <person name="Hamel J."/>
            <person name="Turney S."/>
            <person name="Magnuson E."/>
            <person name="Levesque R."/>
            <person name="Greer C."/>
            <person name="Whyte L.G."/>
        </authorList>
    </citation>
    <scope>NUCLEOTIDE SEQUENCE [LARGE SCALE GENOMIC DNA]</scope>
    <source>
        <strain evidence="3 4">E6.1</strain>
    </source>
</reference>
<dbReference type="PROSITE" id="PS51819">
    <property type="entry name" value="VOC"/>
    <property type="match status" value="2"/>
</dbReference>
<dbReference type="InterPro" id="IPR004360">
    <property type="entry name" value="Glyas_Fos-R_dOase_dom"/>
</dbReference>
<dbReference type="Gene3D" id="3.10.180.10">
    <property type="entry name" value="2,3-Dihydroxybiphenyl 1,2-Dioxygenase, domain 1"/>
    <property type="match status" value="2"/>
</dbReference>
<name>A0A502FIX7_9SPHN</name>
<evidence type="ECO:0000259" key="2">
    <source>
        <dbReference type="PROSITE" id="PS51819"/>
    </source>
</evidence>
<gene>
    <name evidence="3" type="ORF">EAH76_18510</name>
</gene>
<sequence length="300" mass="33230">MSRVTEIRYVGYGVVDLPAEREFYTEKWGLKTVAEQDGMTYLATHGDEELYVVRLREAADNRIDVIALATETDADVAALHQRVVDAGCKIIFAPKALESFGGGYGFRFFSPDGLPFEVSAGVARGDKREIVKWEGIPRNISHIVLHSPDHKAAVQFFIDVLGFKLSDWLGDFMAFLRCNSCHHRIAFLPGPPCLNHVAYEVASVDDMMRGISRLRKKDVDIKWGPGRHTAGNNTFSYFTTPNGFAVEYTAEVEAVDFETHEPQVHEAGPNVMDQWGTGVGGPQTMPKPAPDKGLFQPVAV</sequence>
<accession>A0A502FIX7</accession>
<dbReference type="RefSeq" id="WP_140851769.1">
    <property type="nucleotide sequence ID" value="NZ_RCZC01000007.1"/>
</dbReference>
<evidence type="ECO:0000256" key="1">
    <source>
        <dbReference type="SAM" id="MobiDB-lite"/>
    </source>
</evidence>
<dbReference type="InterPro" id="IPR029068">
    <property type="entry name" value="Glyas_Bleomycin-R_OHBP_Dase"/>
</dbReference>
<dbReference type="EMBL" id="RCZC01000007">
    <property type="protein sequence ID" value="TPG49344.1"/>
    <property type="molecule type" value="Genomic_DNA"/>
</dbReference>
<proteinExistence type="predicted"/>
<dbReference type="InterPro" id="IPR037523">
    <property type="entry name" value="VOC_core"/>
</dbReference>
<feature type="domain" description="VOC" evidence="2">
    <location>
        <begin position="139"/>
        <end position="251"/>
    </location>
</feature>
<dbReference type="InterPro" id="IPR051332">
    <property type="entry name" value="Fosfomycin_Res_Enzymes"/>
</dbReference>
<dbReference type="AlphaFoldDB" id="A0A502FIX7"/>
<dbReference type="Proteomes" id="UP000319931">
    <property type="component" value="Unassembled WGS sequence"/>
</dbReference>
<evidence type="ECO:0000313" key="4">
    <source>
        <dbReference type="Proteomes" id="UP000319931"/>
    </source>
</evidence>
<evidence type="ECO:0000313" key="3">
    <source>
        <dbReference type="EMBL" id="TPG49344.1"/>
    </source>
</evidence>
<dbReference type="PANTHER" id="PTHR36113:SF3">
    <property type="entry name" value="SLL5075 PROTEIN"/>
    <property type="match status" value="1"/>
</dbReference>
<dbReference type="OrthoDB" id="9803142at2"/>
<feature type="region of interest" description="Disordered" evidence="1">
    <location>
        <begin position="278"/>
        <end position="300"/>
    </location>
</feature>